<sequence length="389" mass="43414">MPIDDTDNLLPDNDTIRRRIRARFGVRSTEAFELLSAIGRDCVGAVQLLPVDETPHDIRKVEYQRLSDAEVERILREIVVTPAFGVRDSVSDFRISIAGAQEKTALLWFDGGWCKPLDATPTTHILKLPLGKVTKVDADFSTSVENEWLCAQIVRELGLDVAETAMARFGDQSVLVVERFDRVRVDDARGRRHPYLIRLPQEDMCQATGTPPAHKYENDKGPGMLQCLEVLGSAESPHESRLHFALAQLAFWLLAAPDGHAKNFSVFINAGGSYTHTPLYDVLSAWPVIGKRAHQLPYQEAGLAMAIRSKNAHYKFGEIDVRHWRHLALTTGGEPAWSAMLQMVQQVEPVLARVSARLPRDFPAQVWETISRGTQDHGRKFLRGAAALA</sequence>
<dbReference type="InterPro" id="IPR012893">
    <property type="entry name" value="HipA-like_C"/>
</dbReference>
<reference evidence="6 7" key="1">
    <citation type="submission" date="2020-05" db="EMBL/GenBank/DDBJ databases">
        <title>Aquincola sp. isolate from soil.</title>
        <authorList>
            <person name="Han J."/>
            <person name="Kim D.-U."/>
        </authorList>
    </citation>
    <scope>NUCLEOTIDE SEQUENCE [LARGE SCALE GENOMIC DNA]</scope>
    <source>
        <strain evidence="6 7">S2</strain>
    </source>
</reference>
<name>A0ABX2EE34_9BURK</name>
<evidence type="ECO:0000313" key="6">
    <source>
        <dbReference type="EMBL" id="NRF66876.1"/>
    </source>
</evidence>
<protein>
    <submittedName>
        <fullName evidence="6">HipA domain-containing protein</fullName>
    </submittedName>
</protein>
<dbReference type="EMBL" id="JABRWJ010000002">
    <property type="protein sequence ID" value="NRF66876.1"/>
    <property type="molecule type" value="Genomic_DNA"/>
</dbReference>
<organism evidence="6 7">
    <name type="scientific">Pseudaquabacterium terrae</name>
    <dbReference type="NCBI Taxonomy" id="2732868"/>
    <lineage>
        <taxon>Bacteria</taxon>
        <taxon>Pseudomonadati</taxon>
        <taxon>Pseudomonadota</taxon>
        <taxon>Betaproteobacteria</taxon>
        <taxon>Burkholderiales</taxon>
        <taxon>Sphaerotilaceae</taxon>
        <taxon>Pseudaquabacterium</taxon>
    </lineage>
</organism>
<gene>
    <name evidence="6" type="ORF">HLB44_07765</name>
</gene>
<keyword evidence="7" id="KW-1185">Reference proteome</keyword>
<dbReference type="Pfam" id="PF13657">
    <property type="entry name" value="Couple_hipA"/>
    <property type="match status" value="1"/>
</dbReference>
<dbReference type="PANTHER" id="PTHR37419:SF1">
    <property type="entry name" value="SERINE_THREONINE-PROTEIN KINASE TOXIN HIPA"/>
    <property type="match status" value="1"/>
</dbReference>
<dbReference type="RefSeq" id="WP_173121972.1">
    <property type="nucleotide sequence ID" value="NZ_JABRWJ010000002.1"/>
</dbReference>
<evidence type="ECO:0000256" key="3">
    <source>
        <dbReference type="ARBA" id="ARBA00022777"/>
    </source>
</evidence>
<feature type="domain" description="HipA-like C-terminal" evidence="4">
    <location>
        <begin position="95"/>
        <end position="347"/>
    </location>
</feature>
<comment type="similarity">
    <text evidence="1">Belongs to the HipA Ser/Thr kinase family.</text>
</comment>
<dbReference type="NCBIfam" id="TIGR03071">
    <property type="entry name" value="couple_hipA"/>
    <property type="match status" value="1"/>
</dbReference>
<feature type="domain" description="HipA N-terminal subdomain 1" evidence="5">
    <location>
        <begin position="7"/>
        <end position="48"/>
    </location>
</feature>
<dbReference type="Proteomes" id="UP000737171">
    <property type="component" value="Unassembled WGS sequence"/>
</dbReference>
<proteinExistence type="inferred from homology"/>
<evidence type="ECO:0000259" key="4">
    <source>
        <dbReference type="Pfam" id="PF07804"/>
    </source>
</evidence>
<dbReference type="InterPro" id="IPR017508">
    <property type="entry name" value="HipA_N1"/>
</dbReference>
<evidence type="ECO:0000256" key="2">
    <source>
        <dbReference type="ARBA" id="ARBA00022679"/>
    </source>
</evidence>
<keyword evidence="3" id="KW-0418">Kinase</keyword>
<evidence type="ECO:0000259" key="5">
    <source>
        <dbReference type="Pfam" id="PF13657"/>
    </source>
</evidence>
<dbReference type="InterPro" id="IPR052028">
    <property type="entry name" value="HipA_Ser/Thr_kinase"/>
</dbReference>
<comment type="caution">
    <text evidence="6">The sequence shown here is derived from an EMBL/GenBank/DDBJ whole genome shotgun (WGS) entry which is preliminary data.</text>
</comment>
<keyword evidence="2" id="KW-0808">Transferase</keyword>
<dbReference type="Pfam" id="PF07804">
    <property type="entry name" value="HipA_C"/>
    <property type="match status" value="1"/>
</dbReference>
<evidence type="ECO:0000256" key="1">
    <source>
        <dbReference type="ARBA" id="ARBA00010164"/>
    </source>
</evidence>
<evidence type="ECO:0000313" key="7">
    <source>
        <dbReference type="Proteomes" id="UP000737171"/>
    </source>
</evidence>
<accession>A0ABX2EE34</accession>
<dbReference type="PANTHER" id="PTHR37419">
    <property type="entry name" value="SERINE/THREONINE-PROTEIN KINASE TOXIN HIPA"/>
    <property type="match status" value="1"/>
</dbReference>